<accession>A0A4Y2CER5</accession>
<comment type="caution">
    <text evidence="1">The sequence shown here is derived from an EMBL/GenBank/DDBJ whole genome shotgun (WGS) entry which is preliminary data.</text>
</comment>
<keyword evidence="2" id="KW-1185">Reference proteome</keyword>
<proteinExistence type="predicted"/>
<reference evidence="1 2" key="1">
    <citation type="journal article" date="2019" name="Sci. Rep.">
        <title>Orb-weaving spider Araneus ventricosus genome elucidates the spidroin gene catalogue.</title>
        <authorList>
            <person name="Kono N."/>
            <person name="Nakamura H."/>
            <person name="Ohtoshi R."/>
            <person name="Moran D.A.P."/>
            <person name="Shinohara A."/>
            <person name="Yoshida Y."/>
            <person name="Fujiwara M."/>
            <person name="Mori M."/>
            <person name="Tomita M."/>
            <person name="Arakawa K."/>
        </authorList>
    </citation>
    <scope>NUCLEOTIDE SEQUENCE [LARGE SCALE GENOMIC DNA]</scope>
</reference>
<name>A0A4Y2CER5_ARAVE</name>
<organism evidence="1 2">
    <name type="scientific">Araneus ventricosus</name>
    <name type="common">Orbweaver spider</name>
    <name type="synonym">Epeira ventricosa</name>
    <dbReference type="NCBI Taxonomy" id="182803"/>
    <lineage>
        <taxon>Eukaryota</taxon>
        <taxon>Metazoa</taxon>
        <taxon>Ecdysozoa</taxon>
        <taxon>Arthropoda</taxon>
        <taxon>Chelicerata</taxon>
        <taxon>Arachnida</taxon>
        <taxon>Araneae</taxon>
        <taxon>Araneomorphae</taxon>
        <taxon>Entelegynae</taxon>
        <taxon>Araneoidea</taxon>
        <taxon>Araneidae</taxon>
        <taxon>Araneus</taxon>
    </lineage>
</organism>
<evidence type="ECO:0000313" key="1">
    <source>
        <dbReference type="EMBL" id="GBM01825.1"/>
    </source>
</evidence>
<gene>
    <name evidence="1" type="ORF">AVEN_205483_1</name>
</gene>
<protein>
    <submittedName>
        <fullName evidence="1">Uncharacterized protein</fullName>
    </submittedName>
</protein>
<dbReference type="Proteomes" id="UP000499080">
    <property type="component" value="Unassembled WGS sequence"/>
</dbReference>
<sequence length="106" mass="12387">MSHTRVYELFKCFQSGSENVESGDFQNTEKFQNIQDVHSAFRKIHRITIHELSEEGSINYDSVQCSLTEHFGMRRVFAKFVPKLLSADQKETGFWLRLISLNVLMQ</sequence>
<dbReference type="AlphaFoldDB" id="A0A4Y2CER5"/>
<evidence type="ECO:0000313" key="2">
    <source>
        <dbReference type="Proteomes" id="UP000499080"/>
    </source>
</evidence>
<dbReference type="EMBL" id="BGPR01000173">
    <property type="protein sequence ID" value="GBM01825.1"/>
    <property type="molecule type" value="Genomic_DNA"/>
</dbReference>
<dbReference type="OrthoDB" id="6491811at2759"/>